<gene>
    <name evidence="2" type="ORF">A3G03_01620</name>
</gene>
<dbReference type="Gene3D" id="3.40.50.150">
    <property type="entry name" value="Vaccinia Virus protein VP39"/>
    <property type="match status" value="1"/>
</dbReference>
<organism evidence="2 3">
    <name type="scientific">Candidatus Taylorbacteria bacterium RIFCSPLOWO2_12_FULL_44_15c</name>
    <dbReference type="NCBI Taxonomy" id="1802333"/>
    <lineage>
        <taxon>Bacteria</taxon>
        <taxon>Candidatus Tayloriibacteriota</taxon>
    </lineage>
</organism>
<evidence type="ECO:0000313" key="2">
    <source>
        <dbReference type="EMBL" id="OHA44332.1"/>
    </source>
</evidence>
<dbReference type="SUPFAM" id="SSF53335">
    <property type="entry name" value="S-adenosyl-L-methionine-dependent methyltransferases"/>
    <property type="match status" value="1"/>
</dbReference>
<name>A0A1G2P9K8_9BACT</name>
<dbReference type="GO" id="GO:0008757">
    <property type="term" value="F:S-adenosylmethionine-dependent methyltransferase activity"/>
    <property type="evidence" value="ECO:0007669"/>
    <property type="project" value="InterPro"/>
</dbReference>
<dbReference type="InterPro" id="IPR013216">
    <property type="entry name" value="Methyltransf_11"/>
</dbReference>
<reference evidence="2 3" key="1">
    <citation type="journal article" date="2016" name="Nat. Commun.">
        <title>Thousands of microbial genomes shed light on interconnected biogeochemical processes in an aquifer system.</title>
        <authorList>
            <person name="Anantharaman K."/>
            <person name="Brown C.T."/>
            <person name="Hug L.A."/>
            <person name="Sharon I."/>
            <person name="Castelle C.J."/>
            <person name="Probst A.J."/>
            <person name="Thomas B.C."/>
            <person name="Singh A."/>
            <person name="Wilkins M.J."/>
            <person name="Karaoz U."/>
            <person name="Brodie E.L."/>
            <person name="Williams K.H."/>
            <person name="Hubbard S.S."/>
            <person name="Banfield J.F."/>
        </authorList>
    </citation>
    <scope>NUCLEOTIDE SEQUENCE [LARGE SCALE GENOMIC DNA]</scope>
</reference>
<sequence length="186" mass="21266">MWPPQLPQTPDGRVLVHIGCGNQNSPGWTNVDTIPLPHIHFVSRAERLPMFPSNTADLIYACHILEHISYLKYHGVLSEWYRVLKPGGTLRISLPDFDKLIAIYKSGKGDNLELTMPPLMGGQDYEYNFHCGIFNERYLTDLFLAAGFKKVRRWDPNTAPDYPFNDWAKKLAHGKYPISLNLEAIK</sequence>
<evidence type="ECO:0000259" key="1">
    <source>
        <dbReference type="Pfam" id="PF08241"/>
    </source>
</evidence>
<dbReference type="CDD" id="cd02440">
    <property type="entry name" value="AdoMet_MTases"/>
    <property type="match status" value="1"/>
</dbReference>
<protein>
    <recommendedName>
        <fullName evidence="1">Methyltransferase type 11 domain-containing protein</fullName>
    </recommendedName>
</protein>
<evidence type="ECO:0000313" key="3">
    <source>
        <dbReference type="Proteomes" id="UP000176355"/>
    </source>
</evidence>
<proteinExistence type="predicted"/>
<feature type="domain" description="Methyltransferase type 11" evidence="1">
    <location>
        <begin position="42"/>
        <end position="91"/>
    </location>
</feature>
<dbReference type="STRING" id="1802333.A3G03_01620"/>
<dbReference type="EMBL" id="MHSL01000006">
    <property type="protein sequence ID" value="OHA44332.1"/>
    <property type="molecule type" value="Genomic_DNA"/>
</dbReference>
<comment type="caution">
    <text evidence="2">The sequence shown here is derived from an EMBL/GenBank/DDBJ whole genome shotgun (WGS) entry which is preliminary data.</text>
</comment>
<accession>A0A1G2P9K8</accession>
<dbReference type="AlphaFoldDB" id="A0A1G2P9K8"/>
<dbReference type="Pfam" id="PF08241">
    <property type="entry name" value="Methyltransf_11"/>
    <property type="match status" value="1"/>
</dbReference>
<dbReference type="InterPro" id="IPR029063">
    <property type="entry name" value="SAM-dependent_MTases_sf"/>
</dbReference>
<dbReference type="Proteomes" id="UP000176355">
    <property type="component" value="Unassembled WGS sequence"/>
</dbReference>